<organism evidence="2 3">
    <name type="scientific">Liparis tanakae</name>
    <name type="common">Tanaka's snailfish</name>
    <dbReference type="NCBI Taxonomy" id="230148"/>
    <lineage>
        <taxon>Eukaryota</taxon>
        <taxon>Metazoa</taxon>
        <taxon>Chordata</taxon>
        <taxon>Craniata</taxon>
        <taxon>Vertebrata</taxon>
        <taxon>Euteleostomi</taxon>
        <taxon>Actinopterygii</taxon>
        <taxon>Neopterygii</taxon>
        <taxon>Teleostei</taxon>
        <taxon>Neoteleostei</taxon>
        <taxon>Acanthomorphata</taxon>
        <taxon>Eupercaria</taxon>
        <taxon>Perciformes</taxon>
        <taxon>Cottioidei</taxon>
        <taxon>Cottales</taxon>
        <taxon>Liparidae</taxon>
        <taxon>Liparis</taxon>
    </lineage>
</organism>
<feature type="region of interest" description="Disordered" evidence="1">
    <location>
        <begin position="18"/>
        <end position="71"/>
    </location>
</feature>
<dbReference type="Proteomes" id="UP000314294">
    <property type="component" value="Unassembled WGS sequence"/>
</dbReference>
<evidence type="ECO:0000313" key="2">
    <source>
        <dbReference type="EMBL" id="TNN59102.1"/>
    </source>
</evidence>
<evidence type="ECO:0000313" key="3">
    <source>
        <dbReference type="Proteomes" id="UP000314294"/>
    </source>
</evidence>
<dbReference type="EMBL" id="SRLO01000363">
    <property type="protein sequence ID" value="TNN59102.1"/>
    <property type="molecule type" value="Genomic_DNA"/>
</dbReference>
<protein>
    <submittedName>
        <fullName evidence="2">Uncharacterized protein</fullName>
    </submittedName>
</protein>
<reference evidence="2 3" key="1">
    <citation type="submission" date="2019-03" db="EMBL/GenBank/DDBJ databases">
        <title>First draft genome of Liparis tanakae, snailfish: a comprehensive survey of snailfish specific genes.</title>
        <authorList>
            <person name="Kim W."/>
            <person name="Song I."/>
            <person name="Jeong J.-H."/>
            <person name="Kim D."/>
            <person name="Kim S."/>
            <person name="Ryu S."/>
            <person name="Song J.Y."/>
            <person name="Lee S.K."/>
        </authorList>
    </citation>
    <scope>NUCLEOTIDE SEQUENCE [LARGE SCALE GENOMIC DNA]</scope>
    <source>
        <tissue evidence="2">Muscle</tissue>
    </source>
</reference>
<name>A0A4Z2H2K9_9TELE</name>
<gene>
    <name evidence="2" type="ORF">EYF80_030636</name>
</gene>
<evidence type="ECO:0000256" key="1">
    <source>
        <dbReference type="SAM" id="MobiDB-lite"/>
    </source>
</evidence>
<proteinExistence type="predicted"/>
<dbReference type="AlphaFoldDB" id="A0A4Z2H2K9"/>
<keyword evidence="3" id="KW-1185">Reference proteome</keyword>
<comment type="caution">
    <text evidence="2">The sequence shown here is derived from an EMBL/GenBank/DDBJ whole genome shotgun (WGS) entry which is preliminary data.</text>
</comment>
<feature type="compositionally biased region" description="Basic and acidic residues" evidence="1">
    <location>
        <begin position="22"/>
        <end position="57"/>
    </location>
</feature>
<sequence length="71" mass="7599">MVGSPILHSARESCMCSDIVLGDERDPPGDERAEPREGSGRMDGRREGGREGRREGGRGGGSENNIVRSTT</sequence>
<accession>A0A4Z2H2K9</accession>